<comment type="caution">
    <text evidence="1">The sequence shown here is derived from an EMBL/GenBank/DDBJ whole genome shotgun (WGS) entry which is preliminary data.</text>
</comment>
<evidence type="ECO:0000313" key="1">
    <source>
        <dbReference type="EMBL" id="RKT43121.1"/>
    </source>
</evidence>
<gene>
    <name evidence="1" type="ORF">BDD21_0432</name>
</gene>
<organism evidence="1 2">
    <name type="scientific">Thiocapsa rosea</name>
    <dbReference type="NCBI Taxonomy" id="69360"/>
    <lineage>
        <taxon>Bacteria</taxon>
        <taxon>Pseudomonadati</taxon>
        <taxon>Pseudomonadota</taxon>
        <taxon>Gammaproteobacteria</taxon>
        <taxon>Chromatiales</taxon>
        <taxon>Chromatiaceae</taxon>
        <taxon>Thiocapsa</taxon>
    </lineage>
</organism>
<dbReference type="RefSeq" id="WP_120795739.1">
    <property type="nucleotide sequence ID" value="NZ_RBXL01000001.1"/>
</dbReference>
<proteinExistence type="predicted"/>
<dbReference type="Proteomes" id="UP000274556">
    <property type="component" value="Unassembled WGS sequence"/>
</dbReference>
<dbReference type="GO" id="GO:0030246">
    <property type="term" value="F:carbohydrate binding"/>
    <property type="evidence" value="ECO:0007669"/>
    <property type="project" value="InterPro"/>
</dbReference>
<dbReference type="InterPro" id="IPR013784">
    <property type="entry name" value="Carb-bd-like_fold"/>
</dbReference>
<keyword evidence="2" id="KW-1185">Reference proteome</keyword>
<reference evidence="1 2" key="1">
    <citation type="submission" date="2018-10" db="EMBL/GenBank/DDBJ databases">
        <title>Genomic Encyclopedia of Archaeal and Bacterial Type Strains, Phase II (KMG-II): from individual species to whole genera.</title>
        <authorList>
            <person name="Goeker M."/>
        </authorList>
    </citation>
    <scope>NUCLEOTIDE SEQUENCE [LARGE SCALE GENOMIC DNA]</scope>
    <source>
        <strain evidence="1 2">DSM 235</strain>
    </source>
</reference>
<accession>A0A495V146</accession>
<evidence type="ECO:0000313" key="2">
    <source>
        <dbReference type="Proteomes" id="UP000274556"/>
    </source>
</evidence>
<dbReference type="OrthoDB" id="68at2"/>
<dbReference type="SUPFAM" id="SSF49452">
    <property type="entry name" value="Starch-binding domain-like"/>
    <property type="match status" value="1"/>
</dbReference>
<name>A0A495V146_9GAMM</name>
<sequence>MSRPDGRNHADFASRYAPRRGGRGVRWFERLLPGLALLSWVLLALLLTPSPVFAQARGVDVRPMDARVFTVDPREVVTVVFQVSNRTGGAADLEGRLLMPEGWRAITPEFPFTLPPGGTVMRLVSFFVPEGTAAGGYRVSYQVGIRGRPGALGGSTLNVRVRPVFKLQVDILEMPSIAIANEPYKAVFQIGNSSNTALTVGFGAQSSRESKIEPAVGTLTLAPGESQPIEMTVRPPALTEPTRDEISLTATAAVGDQGETLTDTAKRSVETLPRVTGKEAPPHSIKTYFTRRVGGSWSGRDDGQNGAGVQLEWSGSGSVDGTQERILSFLLRWPGLNDETVFGQDSWFYVDYRGRDFDVTLGDASYGLSPLTEMGIGGRGARLAWRGEGIELSAYHVGSFDFGDDDAFLQGHQTGLGLLYALRPTWMVGLSFLDQTDNENGHNRILGVRQTVDLTPETVLDVEVAGSTGDAGSGMAFWGNLVKLGAPWRYRLTLLYSSPDYAGYYQNQDRAYLDVDYAPLDRPWSLTAFYHYDRDHLNAQQRRQYVDENDFYWNPENWGWYGPDSEEHEAGIRFNWRTADETRYSVELRRRQRSDLNPAPTFDEVENSVRFGYGKSFKDLNLSLNTSLELGEEYDRVTGESSATQAFRGSLSWRATRRLNLGGYLSWENEAAATFDQAARFTGGASVNYAVSPKSDLSLNVQGQQYNNQNSVIANASYRYRRDNGSLITVQARHGSRYASIYDNGMNMENSIMLSYMVPIEVPTVPRRDVATVRGRAFDQETGAGLSNVVLKLDRLVAITDENGYFMFPSVKLGVYDLTLAGGSLPVGMIPTLEMPRPVDLYFDAGASIDVPFIRGATIAGKVQLYEPDASLLPSQTFVRVGQGVKAPPPPTSEELKPSRGLGGILVEVRSGDQVYRRLTNGNGEFRFAGLQPGTWTVTIDPAKLPENATIEETGYTLDAEPSADQTLEFRVELKIRTMRMLAPLKVKG</sequence>
<protein>
    <submittedName>
        <fullName evidence="1">Uncharacterized protein</fullName>
    </submittedName>
</protein>
<dbReference type="SUPFAM" id="SSF49478">
    <property type="entry name" value="Cna protein B-type domain"/>
    <property type="match status" value="1"/>
</dbReference>
<dbReference type="AlphaFoldDB" id="A0A495V146"/>
<dbReference type="EMBL" id="RBXL01000001">
    <property type="protein sequence ID" value="RKT43121.1"/>
    <property type="molecule type" value="Genomic_DNA"/>
</dbReference>